<evidence type="ECO:0000256" key="4">
    <source>
        <dbReference type="ARBA" id="ARBA00023242"/>
    </source>
</evidence>
<dbReference type="InterPro" id="IPR004274">
    <property type="entry name" value="FCP1_dom"/>
</dbReference>
<dbReference type="SUPFAM" id="SSF56784">
    <property type="entry name" value="HAD-like"/>
    <property type="match status" value="1"/>
</dbReference>
<dbReference type="GO" id="GO:0005634">
    <property type="term" value="C:nucleus"/>
    <property type="evidence" value="ECO:0007669"/>
    <property type="project" value="UniProtKB-SubCell"/>
</dbReference>
<organism evidence="9 10">
    <name type="scientific">Perkinsus olseni</name>
    <name type="common">Perkinsus atlanticus</name>
    <dbReference type="NCBI Taxonomy" id="32597"/>
    <lineage>
        <taxon>Eukaryota</taxon>
        <taxon>Sar</taxon>
        <taxon>Alveolata</taxon>
        <taxon>Perkinsozoa</taxon>
        <taxon>Perkinsea</taxon>
        <taxon>Perkinsida</taxon>
        <taxon>Perkinsidae</taxon>
        <taxon>Perkinsus</taxon>
    </lineage>
</organism>
<dbReference type="Pfam" id="PF03031">
    <property type="entry name" value="NIF"/>
    <property type="match status" value="1"/>
</dbReference>
<proteinExistence type="predicted"/>
<dbReference type="InterPro" id="IPR039189">
    <property type="entry name" value="Fcp1"/>
</dbReference>
<evidence type="ECO:0000313" key="10">
    <source>
        <dbReference type="Proteomes" id="UP000553632"/>
    </source>
</evidence>
<feature type="compositionally biased region" description="Polar residues" evidence="7">
    <location>
        <begin position="95"/>
        <end position="109"/>
    </location>
</feature>
<dbReference type="EC" id="3.1.3.16" evidence="2"/>
<evidence type="ECO:0000256" key="2">
    <source>
        <dbReference type="ARBA" id="ARBA00013081"/>
    </source>
</evidence>
<evidence type="ECO:0000256" key="6">
    <source>
        <dbReference type="ARBA" id="ARBA00048336"/>
    </source>
</evidence>
<comment type="subcellular location">
    <subcellularLocation>
        <location evidence="1">Nucleus</location>
    </subcellularLocation>
</comment>
<keyword evidence="3" id="KW-0378">Hydrolase</keyword>
<evidence type="ECO:0000256" key="1">
    <source>
        <dbReference type="ARBA" id="ARBA00004123"/>
    </source>
</evidence>
<feature type="region of interest" description="Disordered" evidence="7">
    <location>
        <begin position="378"/>
        <end position="397"/>
    </location>
</feature>
<reference evidence="9 10" key="1">
    <citation type="submission" date="2020-04" db="EMBL/GenBank/DDBJ databases">
        <title>Perkinsus olseni comparative genomics.</title>
        <authorList>
            <person name="Bogema D.R."/>
        </authorList>
    </citation>
    <scope>NUCLEOTIDE SEQUENCE [LARGE SCALE GENOMIC DNA]</scope>
    <source>
        <strain evidence="9 10">ATCC PRA-207</strain>
    </source>
</reference>
<keyword evidence="10" id="KW-1185">Reference proteome</keyword>
<evidence type="ECO:0000256" key="3">
    <source>
        <dbReference type="ARBA" id="ARBA00022801"/>
    </source>
</evidence>
<comment type="catalytic activity">
    <reaction evidence="6">
        <text>O-phospho-L-threonyl-[protein] + H2O = L-threonyl-[protein] + phosphate</text>
        <dbReference type="Rhea" id="RHEA:47004"/>
        <dbReference type="Rhea" id="RHEA-COMP:11060"/>
        <dbReference type="Rhea" id="RHEA-COMP:11605"/>
        <dbReference type="ChEBI" id="CHEBI:15377"/>
        <dbReference type="ChEBI" id="CHEBI:30013"/>
        <dbReference type="ChEBI" id="CHEBI:43474"/>
        <dbReference type="ChEBI" id="CHEBI:61977"/>
        <dbReference type="EC" id="3.1.3.16"/>
    </reaction>
</comment>
<dbReference type="EMBL" id="JABANO010026284">
    <property type="protein sequence ID" value="KAF4718791.1"/>
    <property type="molecule type" value="Genomic_DNA"/>
</dbReference>
<feature type="compositionally biased region" description="Basic residues" evidence="7">
    <location>
        <begin position="436"/>
        <end position="445"/>
    </location>
</feature>
<sequence>SLLLAIRMKVPAMSRDRPMVSTEPSSLESFGSSFVDCAHDELKVPQAITRVCNALRLKGRHSMDAESDDERKESTEFSFAGYRGRPRSESRRTASTDVTSDSEASTGCPSVTGRGMWRPTTSQRHRLDVILDLDRTLVNSFEIRKAGPSESENVTPVLQEVYRDEFDLPELYLCVISDVKVLTKIRPHARAFLRELVSNTDSEVVVSIYTKGARRYMEVITQMLDPSGELIKGRMVSRDDEPPNMTAVEKDPDFIIDASAEDARALGDGRLSSGGGVAPGPVRSSKLRRWFVVLDDSPEVWPEEFREAGNIVAAATYDFAEINYQPLLAAAATASEGRRAQLLSLPRDNDDFLEWEAPERIWGVRDELCRAYGYAPSCRSSDACSTDDSEPPTPSTVAARLSVGKSNAARPARKSPQQGFGEAMVDGEEMAARKDGSRKRMPRRRSVASLPGVMDCVADGGRGGVERKAAPARRGKCGTVAGFPLRFVIFVAVSLVIIMHEMLYAPAVSRPAMPATMATPSPLSEDLTDAAAVEADEEIPSFDTTESVPAGIAYGDEYGVEAATAAASHLRQGITTARPAEDVPYYLV</sequence>
<feature type="region of interest" description="Disordered" evidence="7">
    <location>
        <begin position="402"/>
        <end position="445"/>
    </location>
</feature>
<dbReference type="PANTHER" id="PTHR23081">
    <property type="entry name" value="RNA POLYMERASE II CTD PHOSPHATASE"/>
    <property type="match status" value="1"/>
</dbReference>
<dbReference type="Gene3D" id="3.40.50.1000">
    <property type="entry name" value="HAD superfamily/HAD-like"/>
    <property type="match status" value="1"/>
</dbReference>
<keyword evidence="4" id="KW-0539">Nucleus</keyword>
<evidence type="ECO:0000313" key="9">
    <source>
        <dbReference type="EMBL" id="KAF4718791.1"/>
    </source>
</evidence>
<evidence type="ECO:0000256" key="5">
    <source>
        <dbReference type="ARBA" id="ARBA00047761"/>
    </source>
</evidence>
<dbReference type="InterPro" id="IPR036412">
    <property type="entry name" value="HAD-like_sf"/>
</dbReference>
<name>A0A7J6REM7_PEROL</name>
<comment type="catalytic activity">
    <reaction evidence="5">
        <text>O-phospho-L-seryl-[protein] + H2O = L-seryl-[protein] + phosphate</text>
        <dbReference type="Rhea" id="RHEA:20629"/>
        <dbReference type="Rhea" id="RHEA-COMP:9863"/>
        <dbReference type="Rhea" id="RHEA-COMP:11604"/>
        <dbReference type="ChEBI" id="CHEBI:15377"/>
        <dbReference type="ChEBI" id="CHEBI:29999"/>
        <dbReference type="ChEBI" id="CHEBI:43474"/>
        <dbReference type="ChEBI" id="CHEBI:83421"/>
        <dbReference type="EC" id="3.1.3.16"/>
    </reaction>
</comment>
<dbReference type="PROSITE" id="PS50969">
    <property type="entry name" value="FCP1"/>
    <property type="match status" value="1"/>
</dbReference>
<comment type="caution">
    <text evidence="9">The sequence shown here is derived from an EMBL/GenBank/DDBJ whole genome shotgun (WGS) entry which is preliminary data.</text>
</comment>
<dbReference type="SMART" id="SM00577">
    <property type="entry name" value="CPDc"/>
    <property type="match status" value="1"/>
</dbReference>
<dbReference type="InterPro" id="IPR023214">
    <property type="entry name" value="HAD_sf"/>
</dbReference>
<dbReference type="PANTHER" id="PTHR23081:SF36">
    <property type="entry name" value="RNA POLYMERASE II SUBUNIT A C-TERMINAL DOMAIN PHOSPHATASE"/>
    <property type="match status" value="1"/>
</dbReference>
<dbReference type="GO" id="GO:0008420">
    <property type="term" value="F:RNA polymerase II CTD heptapeptide repeat phosphatase activity"/>
    <property type="evidence" value="ECO:0007669"/>
    <property type="project" value="InterPro"/>
</dbReference>
<dbReference type="AlphaFoldDB" id="A0A7J6REM7"/>
<feature type="region of interest" description="Disordered" evidence="7">
    <location>
        <begin position="61"/>
        <end position="119"/>
    </location>
</feature>
<protein>
    <recommendedName>
        <fullName evidence="2">protein-serine/threonine phosphatase</fullName>
        <ecNumber evidence="2">3.1.3.16</ecNumber>
    </recommendedName>
</protein>
<evidence type="ECO:0000259" key="8">
    <source>
        <dbReference type="PROSITE" id="PS50969"/>
    </source>
</evidence>
<dbReference type="Proteomes" id="UP000553632">
    <property type="component" value="Unassembled WGS sequence"/>
</dbReference>
<dbReference type="OMA" id="IAYGDEY"/>
<feature type="non-terminal residue" evidence="9">
    <location>
        <position position="1"/>
    </location>
</feature>
<accession>A0A7J6REM7</accession>
<feature type="domain" description="FCP1 homology" evidence="8">
    <location>
        <begin position="122"/>
        <end position="338"/>
    </location>
</feature>
<evidence type="ECO:0000256" key="7">
    <source>
        <dbReference type="SAM" id="MobiDB-lite"/>
    </source>
</evidence>
<feature type="compositionally biased region" description="Basic and acidic residues" evidence="7">
    <location>
        <begin position="61"/>
        <end position="75"/>
    </location>
</feature>
<gene>
    <name evidence="9" type="primary">CTDP1_2</name>
    <name evidence="9" type="ORF">FOZ63_023283</name>
</gene>